<evidence type="ECO:0000313" key="2">
    <source>
        <dbReference type="EMBL" id="CEL61196.1"/>
    </source>
</evidence>
<evidence type="ECO:0000256" key="1">
    <source>
        <dbReference type="SAM" id="Phobius"/>
    </source>
</evidence>
<evidence type="ECO:0000313" key="3">
    <source>
        <dbReference type="Proteomes" id="UP000059188"/>
    </source>
</evidence>
<keyword evidence="1" id="KW-0812">Transmembrane</keyword>
<name>A0A0B7FTB8_THACB</name>
<sequence length="113" mass="12494">MRCGWVVWEGGKEGGRKVVGVLEFTLRLVLFGAKLDSDYSWSVVFWSLIFCSFGVSSWDAGFVGAVIVAVINGIILLSDSWRVALNSLILSILFEPPLAVVRDKSMVVLRNRT</sequence>
<organism evidence="2 3">
    <name type="scientific">Thanatephorus cucumeris (strain AG1-IB / isolate 7/3/14)</name>
    <name type="common">Lettuce bottom rot fungus</name>
    <name type="synonym">Rhizoctonia solani</name>
    <dbReference type="NCBI Taxonomy" id="1108050"/>
    <lineage>
        <taxon>Eukaryota</taxon>
        <taxon>Fungi</taxon>
        <taxon>Dikarya</taxon>
        <taxon>Basidiomycota</taxon>
        <taxon>Agaricomycotina</taxon>
        <taxon>Agaricomycetes</taxon>
        <taxon>Cantharellales</taxon>
        <taxon>Ceratobasidiaceae</taxon>
        <taxon>Rhizoctonia</taxon>
        <taxon>Rhizoctonia solani AG-1</taxon>
    </lineage>
</organism>
<keyword evidence="3" id="KW-1185">Reference proteome</keyword>
<accession>A0A0B7FTB8</accession>
<dbReference type="EMBL" id="LN679151">
    <property type="protein sequence ID" value="CEL61196.1"/>
    <property type="molecule type" value="Genomic_DNA"/>
</dbReference>
<feature type="transmembrane region" description="Helical" evidence="1">
    <location>
        <begin position="60"/>
        <end position="77"/>
    </location>
</feature>
<proteinExistence type="predicted"/>
<reference evidence="2 3" key="1">
    <citation type="submission" date="2014-11" db="EMBL/GenBank/DDBJ databases">
        <authorList>
            <person name="Wibberg Daniel"/>
        </authorList>
    </citation>
    <scope>NUCLEOTIDE SEQUENCE [LARGE SCALE GENOMIC DNA]</scope>
    <source>
        <strain evidence="2">Rhizoctonia solani AG1-IB 7/3/14</strain>
    </source>
</reference>
<keyword evidence="1" id="KW-0472">Membrane</keyword>
<dbReference type="AlphaFoldDB" id="A0A0B7FTB8"/>
<gene>
    <name evidence="2" type="ORF">RSOLAG1IB_09829</name>
</gene>
<protein>
    <submittedName>
        <fullName evidence="2">Uncharacterized protein</fullName>
    </submittedName>
</protein>
<dbReference type="Proteomes" id="UP000059188">
    <property type="component" value="Unassembled WGS sequence"/>
</dbReference>
<keyword evidence="1" id="KW-1133">Transmembrane helix</keyword>